<proteinExistence type="predicted"/>
<protein>
    <submittedName>
        <fullName evidence="2">Uncharacterized protein</fullName>
    </submittedName>
</protein>
<dbReference type="OrthoDB" id="5086500at2759"/>
<dbReference type="EMBL" id="CAJVPG010000188">
    <property type="protein sequence ID" value="CAG8370058.1"/>
    <property type="molecule type" value="Genomic_DNA"/>
</dbReference>
<evidence type="ECO:0000313" key="2">
    <source>
        <dbReference type="EMBL" id="CAG8370058.1"/>
    </source>
</evidence>
<accession>A0A9W4IZN5</accession>
<evidence type="ECO:0000313" key="3">
    <source>
        <dbReference type="Proteomes" id="UP001152649"/>
    </source>
</evidence>
<keyword evidence="3" id="KW-1185">Reference proteome</keyword>
<sequence length="253" mass="27487">MHYLKFLTAATLVQLAYAGDKIGFGPNFAVSSTGSTWIKEANTTLILPETPSPQVERLAIWPGMETSNGNLVQALAVSFEDPAANCGAQNGQWCVWASTLQDTQISGKMVPASPGDRITMHYVYNDSTGEYDQSSAINGKIVSTLSTSSGYAQRWDVAVECQVDACSRTSPPHSKPASASNLVLRERLRANQALEYVDTTIILNKADSSWTEGLYTKLSHNSGLRTVDGGKTWKVDTIALNSHLFDESDIQYN</sequence>
<gene>
    <name evidence="2" type="ORF">PSALAMII_LOCUS4653</name>
</gene>
<dbReference type="AlphaFoldDB" id="A0A9W4IZN5"/>
<evidence type="ECO:0000256" key="1">
    <source>
        <dbReference type="SAM" id="SignalP"/>
    </source>
</evidence>
<feature type="chain" id="PRO_5040908126" evidence="1">
    <location>
        <begin position="19"/>
        <end position="253"/>
    </location>
</feature>
<feature type="signal peptide" evidence="1">
    <location>
        <begin position="1"/>
        <end position="18"/>
    </location>
</feature>
<name>A0A9W4IZN5_9EURO</name>
<dbReference type="Proteomes" id="UP001152649">
    <property type="component" value="Unassembled WGS sequence"/>
</dbReference>
<keyword evidence="1" id="KW-0732">Signal</keyword>
<comment type="caution">
    <text evidence="2">The sequence shown here is derived from an EMBL/GenBank/DDBJ whole genome shotgun (WGS) entry which is preliminary data.</text>
</comment>
<organism evidence="2 3">
    <name type="scientific">Penicillium salamii</name>
    <dbReference type="NCBI Taxonomy" id="1612424"/>
    <lineage>
        <taxon>Eukaryota</taxon>
        <taxon>Fungi</taxon>
        <taxon>Dikarya</taxon>
        <taxon>Ascomycota</taxon>
        <taxon>Pezizomycotina</taxon>
        <taxon>Eurotiomycetes</taxon>
        <taxon>Eurotiomycetidae</taxon>
        <taxon>Eurotiales</taxon>
        <taxon>Aspergillaceae</taxon>
        <taxon>Penicillium</taxon>
    </lineage>
</organism>
<reference evidence="2" key="1">
    <citation type="submission" date="2021-07" db="EMBL/GenBank/DDBJ databases">
        <authorList>
            <person name="Branca A.L. A."/>
        </authorList>
    </citation>
    <scope>NUCLEOTIDE SEQUENCE</scope>
</reference>